<evidence type="ECO:0000313" key="3">
    <source>
        <dbReference type="Proteomes" id="UP000824890"/>
    </source>
</evidence>
<feature type="transmembrane region" description="Helical" evidence="1">
    <location>
        <begin position="37"/>
        <end position="54"/>
    </location>
</feature>
<dbReference type="Proteomes" id="UP000824890">
    <property type="component" value="Unassembled WGS sequence"/>
</dbReference>
<feature type="transmembrane region" description="Helical" evidence="1">
    <location>
        <begin position="66"/>
        <end position="88"/>
    </location>
</feature>
<keyword evidence="1" id="KW-0472">Membrane</keyword>
<keyword evidence="1" id="KW-0812">Transmembrane</keyword>
<accession>A0ABQ8EMX1</accession>
<evidence type="ECO:0000256" key="1">
    <source>
        <dbReference type="SAM" id="Phobius"/>
    </source>
</evidence>
<proteinExistence type="predicted"/>
<feature type="transmembrane region" description="Helical" evidence="1">
    <location>
        <begin position="94"/>
        <end position="119"/>
    </location>
</feature>
<feature type="transmembrane region" description="Helical" evidence="1">
    <location>
        <begin position="131"/>
        <end position="149"/>
    </location>
</feature>
<sequence length="285" mass="31604">ILSSLSLPSTVQLCNSDDLRVVAPLAPPPVEGFGSRSLYRVTIFMEVVWLVGWVRRRFMVVPYRIVSRIPSCLFGLVNRMVFNGFVLAGPNVPALVSITDFLLVWPGLVPVLGFFSYPYQGRHARSWFKSGSWFVFCMWSCCGSIYSLFLEAWVRSSVLLLRGGGHSSVGRWLSLGCEGPRVRIGGLGRRFPESGGVLGDHASLCSCVVILELLSFSSVGDVQMVMLDPRIRTTQPFALLIVKVYVFKITILIREGGNTNNQIIYQPHPQSGLLLRRVPDHGSSL</sequence>
<dbReference type="EMBL" id="JAGKQM010000001">
    <property type="protein sequence ID" value="KAH0943007.1"/>
    <property type="molecule type" value="Genomic_DNA"/>
</dbReference>
<organism evidence="2 3">
    <name type="scientific">Brassica napus</name>
    <name type="common">Rape</name>
    <dbReference type="NCBI Taxonomy" id="3708"/>
    <lineage>
        <taxon>Eukaryota</taxon>
        <taxon>Viridiplantae</taxon>
        <taxon>Streptophyta</taxon>
        <taxon>Embryophyta</taxon>
        <taxon>Tracheophyta</taxon>
        <taxon>Spermatophyta</taxon>
        <taxon>Magnoliopsida</taxon>
        <taxon>eudicotyledons</taxon>
        <taxon>Gunneridae</taxon>
        <taxon>Pentapetalae</taxon>
        <taxon>rosids</taxon>
        <taxon>malvids</taxon>
        <taxon>Brassicales</taxon>
        <taxon>Brassicaceae</taxon>
        <taxon>Brassiceae</taxon>
        <taxon>Brassica</taxon>
    </lineage>
</organism>
<reference evidence="2 3" key="1">
    <citation type="submission" date="2021-05" db="EMBL/GenBank/DDBJ databases">
        <title>Genome Assembly of Synthetic Allotetraploid Brassica napus Reveals Homoeologous Exchanges between Subgenomes.</title>
        <authorList>
            <person name="Davis J.T."/>
        </authorList>
    </citation>
    <scope>NUCLEOTIDE SEQUENCE [LARGE SCALE GENOMIC DNA]</scope>
    <source>
        <strain evidence="3">cv. Da-Ae</strain>
        <tissue evidence="2">Seedling</tissue>
    </source>
</reference>
<keyword evidence="3" id="KW-1185">Reference proteome</keyword>
<protein>
    <submittedName>
        <fullName evidence="2">Uncharacterized protein</fullName>
    </submittedName>
</protein>
<feature type="non-terminal residue" evidence="2">
    <location>
        <position position="1"/>
    </location>
</feature>
<name>A0ABQ8EMX1_BRANA</name>
<evidence type="ECO:0000313" key="2">
    <source>
        <dbReference type="EMBL" id="KAH0943007.1"/>
    </source>
</evidence>
<comment type="caution">
    <text evidence="2">The sequence shown here is derived from an EMBL/GenBank/DDBJ whole genome shotgun (WGS) entry which is preliminary data.</text>
</comment>
<gene>
    <name evidence="2" type="ORF">HID58_002644</name>
</gene>
<keyword evidence="1" id="KW-1133">Transmembrane helix</keyword>